<reference evidence="7 8" key="1">
    <citation type="submission" date="2018-08" db="EMBL/GenBank/DDBJ databases">
        <authorList>
            <person name="Laetsch R D."/>
            <person name="Stevens L."/>
            <person name="Kumar S."/>
            <person name="Blaxter L. M."/>
        </authorList>
    </citation>
    <scope>NUCLEOTIDE SEQUENCE [LARGE SCALE GENOMIC DNA]</scope>
</reference>
<dbReference type="PROSITE" id="PS00028">
    <property type="entry name" value="ZINC_FINGER_C2H2_1"/>
    <property type="match status" value="1"/>
</dbReference>
<evidence type="ECO:0000259" key="6">
    <source>
        <dbReference type="PROSITE" id="PS50033"/>
    </source>
</evidence>
<dbReference type="Gene3D" id="3.10.20.90">
    <property type="entry name" value="Phosphatidylinositol 3-kinase Catalytic Subunit, Chain A, domain 1"/>
    <property type="match status" value="1"/>
</dbReference>
<dbReference type="OrthoDB" id="10254930at2759"/>
<dbReference type="InterPro" id="IPR015940">
    <property type="entry name" value="UBA"/>
</dbReference>
<evidence type="ECO:0000256" key="3">
    <source>
        <dbReference type="ARBA" id="ARBA00023054"/>
    </source>
</evidence>
<evidence type="ECO:0000256" key="2">
    <source>
        <dbReference type="ARBA" id="ARBA00022490"/>
    </source>
</evidence>
<dbReference type="Pfam" id="PF22562">
    <property type="entry name" value="UBA_7"/>
    <property type="match status" value="1"/>
</dbReference>
<dbReference type="PANTHER" id="PTHR46340:SF1">
    <property type="entry name" value="UBX DOMAIN-CONTAINING PROTEIN 1"/>
    <property type="match status" value="1"/>
</dbReference>
<name>A0A498S9R9_ACAVI</name>
<dbReference type="EMBL" id="UPTC01000406">
    <property type="protein sequence ID" value="VBB28443.1"/>
    <property type="molecule type" value="Genomic_DNA"/>
</dbReference>
<dbReference type="GO" id="GO:0032435">
    <property type="term" value="P:negative regulation of proteasomal ubiquitin-dependent protein catabolic process"/>
    <property type="evidence" value="ECO:0007669"/>
    <property type="project" value="TreeGrafter"/>
</dbReference>
<dbReference type="PROSITE" id="PS50030">
    <property type="entry name" value="UBA"/>
    <property type="match status" value="1"/>
</dbReference>
<feature type="domain" description="UBA" evidence="5">
    <location>
        <begin position="17"/>
        <end position="59"/>
    </location>
</feature>
<dbReference type="InterPro" id="IPR013087">
    <property type="entry name" value="Znf_C2H2_type"/>
</dbReference>
<dbReference type="PROSITE" id="PS50033">
    <property type="entry name" value="UBX"/>
    <property type="match status" value="1"/>
</dbReference>
<organism evidence="7 8">
    <name type="scientific">Acanthocheilonema viteae</name>
    <name type="common">Filarial nematode worm</name>
    <name type="synonym">Dipetalonema viteae</name>
    <dbReference type="NCBI Taxonomy" id="6277"/>
    <lineage>
        <taxon>Eukaryota</taxon>
        <taxon>Metazoa</taxon>
        <taxon>Ecdysozoa</taxon>
        <taxon>Nematoda</taxon>
        <taxon>Chromadorea</taxon>
        <taxon>Rhabditida</taxon>
        <taxon>Spirurina</taxon>
        <taxon>Spiruromorpha</taxon>
        <taxon>Filarioidea</taxon>
        <taxon>Onchocercidae</taxon>
        <taxon>Acanthocheilonema</taxon>
    </lineage>
</organism>
<proteinExistence type="predicted"/>
<feature type="region of interest" description="Disordered" evidence="4">
    <location>
        <begin position="160"/>
        <end position="195"/>
    </location>
</feature>
<sequence>MNSFPLTTLYELKDIGTLQEMSMLDQLEEMGFPHDIAEKALRETGETGLIEAVEWIETHQKDSDTNPPKPAQPQPPEEENSIVEFAEEEEPSKPSSTEVPQAMSFKCDVCGKHLADDQAVMFHAARTKHEAFSESTETVKPLTEEEKKERLAALQNKLKEARAKKEDEERKETLEKEKRRRLEGKSMAKVEEERKEMEMKKMLEEKKREKREEIEARKRVLEQIRLDREARKLNEQLRLQSTAVPVNTPLSAVNKISPIKDDGYCQIQVRLLDGSIIKEKFKSDEPLSHVRLWVEMHDKDTMDGIPFTLMTPFPRKIFTDEDMEAPIKVLGLVPSANMVVTRAIH</sequence>
<keyword evidence="8" id="KW-1185">Reference proteome</keyword>
<dbReference type="GO" id="GO:0005737">
    <property type="term" value="C:cytoplasm"/>
    <property type="evidence" value="ECO:0007669"/>
    <property type="project" value="UniProtKB-SubCell"/>
</dbReference>
<comment type="subcellular location">
    <subcellularLocation>
        <location evidence="1">Cytoplasm</location>
    </subcellularLocation>
</comment>
<dbReference type="GO" id="GO:1903094">
    <property type="term" value="P:negative regulation of protein K48-linked deubiquitination"/>
    <property type="evidence" value="ECO:0007669"/>
    <property type="project" value="TreeGrafter"/>
</dbReference>
<feature type="region of interest" description="Disordered" evidence="4">
    <location>
        <begin position="57"/>
        <end position="100"/>
    </location>
</feature>
<evidence type="ECO:0008006" key="9">
    <source>
        <dbReference type="Google" id="ProtNLM"/>
    </source>
</evidence>
<feature type="compositionally biased region" description="Basic and acidic residues" evidence="4">
    <location>
        <begin position="160"/>
        <end position="177"/>
    </location>
</feature>
<evidence type="ECO:0000313" key="7">
    <source>
        <dbReference type="EMBL" id="VBB28443.1"/>
    </source>
</evidence>
<dbReference type="SUPFAM" id="SSF54236">
    <property type="entry name" value="Ubiquitin-like"/>
    <property type="match status" value="1"/>
</dbReference>
<dbReference type="InterPro" id="IPR001012">
    <property type="entry name" value="UBX_dom"/>
</dbReference>
<feature type="domain" description="UBX" evidence="6">
    <location>
        <begin position="260"/>
        <end position="340"/>
    </location>
</feature>
<protein>
    <recommendedName>
        <fullName evidence="9">UBX domain-containing protein</fullName>
    </recommendedName>
</protein>
<dbReference type="STRING" id="6277.A0A498S9R9"/>
<keyword evidence="2" id="KW-0963">Cytoplasm</keyword>
<dbReference type="GO" id="GO:0031397">
    <property type="term" value="P:negative regulation of protein ubiquitination"/>
    <property type="evidence" value="ECO:0007669"/>
    <property type="project" value="TreeGrafter"/>
</dbReference>
<dbReference type="Proteomes" id="UP000276991">
    <property type="component" value="Unassembled WGS sequence"/>
</dbReference>
<dbReference type="InterPro" id="IPR029071">
    <property type="entry name" value="Ubiquitin-like_domsf"/>
</dbReference>
<dbReference type="GO" id="GO:0036435">
    <property type="term" value="F:K48-linked polyubiquitin modification-dependent protein binding"/>
    <property type="evidence" value="ECO:0007669"/>
    <property type="project" value="TreeGrafter"/>
</dbReference>
<dbReference type="SMART" id="SM00166">
    <property type="entry name" value="UBX"/>
    <property type="match status" value="1"/>
</dbReference>
<evidence type="ECO:0000256" key="4">
    <source>
        <dbReference type="SAM" id="MobiDB-lite"/>
    </source>
</evidence>
<dbReference type="SUPFAM" id="SSF46934">
    <property type="entry name" value="UBA-like"/>
    <property type="match status" value="1"/>
</dbReference>
<feature type="compositionally biased region" description="Acidic residues" evidence="4">
    <location>
        <begin position="76"/>
        <end position="90"/>
    </location>
</feature>
<dbReference type="GO" id="GO:0005634">
    <property type="term" value="C:nucleus"/>
    <property type="evidence" value="ECO:0007669"/>
    <property type="project" value="TreeGrafter"/>
</dbReference>
<evidence type="ECO:0000313" key="8">
    <source>
        <dbReference type="Proteomes" id="UP000276991"/>
    </source>
</evidence>
<gene>
    <name evidence="7" type="ORF">NAV_LOCUS3273</name>
</gene>
<accession>A0A498S9R9</accession>
<feature type="compositionally biased region" description="Basic and acidic residues" evidence="4">
    <location>
        <begin position="183"/>
        <end position="195"/>
    </location>
</feature>
<keyword evidence="3" id="KW-0175">Coiled coil</keyword>
<evidence type="ECO:0000259" key="5">
    <source>
        <dbReference type="PROSITE" id="PS50030"/>
    </source>
</evidence>
<evidence type="ECO:0000256" key="1">
    <source>
        <dbReference type="ARBA" id="ARBA00004496"/>
    </source>
</evidence>
<dbReference type="Gene3D" id="1.10.8.10">
    <property type="entry name" value="DNA helicase RuvA subunit, C-terminal domain"/>
    <property type="match status" value="1"/>
</dbReference>
<dbReference type="Pfam" id="PF00789">
    <property type="entry name" value="UBX"/>
    <property type="match status" value="1"/>
</dbReference>
<dbReference type="AlphaFoldDB" id="A0A498S9R9"/>
<dbReference type="PANTHER" id="PTHR46340">
    <property type="entry name" value="UBX DOMAIN-CONTAINING PROTEIN 1"/>
    <property type="match status" value="1"/>
</dbReference>
<dbReference type="InterPro" id="IPR009060">
    <property type="entry name" value="UBA-like_sf"/>
</dbReference>